<dbReference type="OrthoDB" id="4775599at2759"/>
<comment type="caution">
    <text evidence="2">The sequence shown here is derived from an EMBL/GenBank/DDBJ whole genome shotgun (WGS) entry which is preliminary data.</text>
</comment>
<dbReference type="Proteomes" id="UP000738349">
    <property type="component" value="Unassembled WGS sequence"/>
</dbReference>
<organism evidence="2 3">
    <name type="scientific">Dactylonectria macrodidyma</name>
    <dbReference type="NCBI Taxonomy" id="307937"/>
    <lineage>
        <taxon>Eukaryota</taxon>
        <taxon>Fungi</taxon>
        <taxon>Dikarya</taxon>
        <taxon>Ascomycota</taxon>
        <taxon>Pezizomycotina</taxon>
        <taxon>Sordariomycetes</taxon>
        <taxon>Hypocreomycetidae</taxon>
        <taxon>Hypocreales</taxon>
        <taxon>Nectriaceae</taxon>
        <taxon>Dactylonectria</taxon>
    </lineage>
</organism>
<evidence type="ECO:0000313" key="2">
    <source>
        <dbReference type="EMBL" id="KAH7148554.1"/>
    </source>
</evidence>
<feature type="compositionally biased region" description="Low complexity" evidence="1">
    <location>
        <begin position="47"/>
        <end position="58"/>
    </location>
</feature>
<feature type="region of interest" description="Disordered" evidence="1">
    <location>
        <begin position="1"/>
        <end position="66"/>
    </location>
</feature>
<keyword evidence="3" id="KW-1185">Reference proteome</keyword>
<reference evidence="2" key="1">
    <citation type="journal article" date="2021" name="Nat. Commun.">
        <title>Genetic determinants of endophytism in the Arabidopsis root mycobiome.</title>
        <authorList>
            <person name="Mesny F."/>
            <person name="Miyauchi S."/>
            <person name="Thiergart T."/>
            <person name="Pickel B."/>
            <person name="Atanasova L."/>
            <person name="Karlsson M."/>
            <person name="Huettel B."/>
            <person name="Barry K.W."/>
            <person name="Haridas S."/>
            <person name="Chen C."/>
            <person name="Bauer D."/>
            <person name="Andreopoulos W."/>
            <person name="Pangilinan J."/>
            <person name="LaButti K."/>
            <person name="Riley R."/>
            <person name="Lipzen A."/>
            <person name="Clum A."/>
            <person name="Drula E."/>
            <person name="Henrissat B."/>
            <person name="Kohler A."/>
            <person name="Grigoriev I.V."/>
            <person name="Martin F.M."/>
            <person name="Hacquard S."/>
        </authorList>
    </citation>
    <scope>NUCLEOTIDE SEQUENCE</scope>
    <source>
        <strain evidence="2">MPI-CAGE-AT-0147</strain>
    </source>
</reference>
<sequence length="66" mass="6900">MARPGVTRSDEGLNELGQAPPAYDGKKAGLRDPGTELRDLEAGGASPPEYVEVPAPAVTREGHRST</sequence>
<dbReference type="EMBL" id="JAGMUV010000007">
    <property type="protein sequence ID" value="KAH7148554.1"/>
    <property type="molecule type" value="Genomic_DNA"/>
</dbReference>
<evidence type="ECO:0000313" key="3">
    <source>
        <dbReference type="Proteomes" id="UP000738349"/>
    </source>
</evidence>
<protein>
    <submittedName>
        <fullName evidence="2">Uncharacterized protein</fullName>
    </submittedName>
</protein>
<proteinExistence type="predicted"/>
<name>A0A9P9EYZ3_9HYPO</name>
<accession>A0A9P9EYZ3</accession>
<dbReference type="AlphaFoldDB" id="A0A9P9EYZ3"/>
<feature type="compositionally biased region" description="Basic and acidic residues" evidence="1">
    <location>
        <begin position="24"/>
        <end position="41"/>
    </location>
</feature>
<gene>
    <name evidence="2" type="ORF">EDB81DRAFT_792600</name>
</gene>
<evidence type="ECO:0000256" key="1">
    <source>
        <dbReference type="SAM" id="MobiDB-lite"/>
    </source>
</evidence>